<evidence type="ECO:0000256" key="1">
    <source>
        <dbReference type="SAM" id="MobiDB-lite"/>
    </source>
</evidence>
<proteinExistence type="predicted"/>
<name>A0A422QT50_9RHOB</name>
<dbReference type="Proteomes" id="UP000238137">
    <property type="component" value="Unassembled WGS sequence"/>
</dbReference>
<feature type="region of interest" description="Disordered" evidence="1">
    <location>
        <begin position="127"/>
        <end position="166"/>
    </location>
</feature>
<evidence type="ECO:0008006" key="5">
    <source>
        <dbReference type="Google" id="ProtNLM"/>
    </source>
</evidence>
<gene>
    <name evidence="3" type="ORF">A7A09_018525</name>
</gene>
<protein>
    <recommendedName>
        <fullName evidence="5">AAA+ family ATPase</fullName>
    </recommendedName>
</protein>
<dbReference type="AlphaFoldDB" id="A0A422QT50"/>
<evidence type="ECO:0000313" key="3">
    <source>
        <dbReference type="EMBL" id="RNF33164.1"/>
    </source>
</evidence>
<keyword evidence="4" id="KW-1185">Reference proteome</keyword>
<organism evidence="3 4">
    <name type="scientific">Paracoccus methylarcula</name>
    <dbReference type="NCBI Taxonomy" id="72022"/>
    <lineage>
        <taxon>Bacteria</taxon>
        <taxon>Pseudomonadati</taxon>
        <taxon>Pseudomonadota</taxon>
        <taxon>Alphaproteobacteria</taxon>
        <taxon>Rhodobacterales</taxon>
        <taxon>Paracoccaceae</taxon>
        <taxon>Paracoccus</taxon>
    </lineage>
</organism>
<accession>A0A422QT50</accession>
<feature type="signal peptide" evidence="2">
    <location>
        <begin position="1"/>
        <end position="36"/>
    </location>
</feature>
<comment type="caution">
    <text evidence="3">The sequence shown here is derived from an EMBL/GenBank/DDBJ whole genome shotgun (WGS) entry which is preliminary data.</text>
</comment>
<evidence type="ECO:0000313" key="4">
    <source>
        <dbReference type="Proteomes" id="UP000238137"/>
    </source>
</evidence>
<sequence length="166" mass="18151">MHNPNLRPIFPVMQIRALTLAAFLAPALFAAPVLFAQDDPDAWQPPLQDSEPAPGEDGADLIGRGVGILMENFMRDLGPGLDQLGQDMSGALNNLSPVLKDLGVLIDDLRNYEAPERLENGDIVIRRRADAPPPPPIGEYLRNFTMPEDQPESVVPRDPDAPEIDL</sequence>
<reference evidence="3" key="1">
    <citation type="submission" date="2018-05" db="EMBL/GenBank/DDBJ databases">
        <title>Reclassification of Methylarcula marina and Methylarcula terricola as Paracoccus methylarcula sp.nov., comb.nov. and Paracoccus terricola comb.nov.</title>
        <authorList>
            <person name="Shmareva M.N."/>
            <person name="Doronina N.V."/>
            <person name="Vasilenko O.V."/>
            <person name="Tarlachkov S.V."/>
            <person name="Trotsenko Y.A."/>
        </authorList>
    </citation>
    <scope>NUCLEOTIDE SEQUENCE [LARGE SCALE GENOMIC DNA]</scope>
    <source>
        <strain evidence="3">VKM B-2159</strain>
    </source>
</reference>
<evidence type="ECO:0000256" key="2">
    <source>
        <dbReference type="SAM" id="SignalP"/>
    </source>
</evidence>
<keyword evidence="2" id="KW-0732">Signal</keyword>
<dbReference type="EMBL" id="PXNQ02000013">
    <property type="protein sequence ID" value="RNF33164.1"/>
    <property type="molecule type" value="Genomic_DNA"/>
</dbReference>
<feature type="chain" id="PRO_5019316273" description="AAA+ family ATPase" evidence="2">
    <location>
        <begin position="37"/>
        <end position="166"/>
    </location>
</feature>